<comment type="caution">
    <text evidence="1">The sequence shown here is derived from an EMBL/GenBank/DDBJ whole genome shotgun (WGS) entry which is preliminary data.</text>
</comment>
<reference evidence="1 2" key="1">
    <citation type="submission" date="2015-09" db="EMBL/GenBank/DDBJ databases">
        <title>Draft genome sequence of Kouleothrix aurantiaca JCM 19913.</title>
        <authorList>
            <person name="Hemp J."/>
        </authorList>
    </citation>
    <scope>NUCLEOTIDE SEQUENCE [LARGE SCALE GENOMIC DNA]</scope>
    <source>
        <strain evidence="1 2">COM-B</strain>
    </source>
</reference>
<accession>A0A0P9ER32</accession>
<dbReference type="InterPro" id="IPR012341">
    <property type="entry name" value="6hp_glycosidase-like_sf"/>
</dbReference>
<organism evidence="1 2">
    <name type="scientific">Kouleothrix aurantiaca</name>
    <dbReference type="NCBI Taxonomy" id="186479"/>
    <lineage>
        <taxon>Bacteria</taxon>
        <taxon>Bacillati</taxon>
        <taxon>Chloroflexota</taxon>
        <taxon>Chloroflexia</taxon>
        <taxon>Chloroflexales</taxon>
        <taxon>Roseiflexineae</taxon>
        <taxon>Roseiflexaceae</taxon>
        <taxon>Kouleothrix</taxon>
    </lineage>
</organism>
<dbReference type="Proteomes" id="UP000050509">
    <property type="component" value="Unassembled WGS sequence"/>
</dbReference>
<dbReference type="EMBL" id="LJCR01003623">
    <property type="protein sequence ID" value="KPV46130.1"/>
    <property type="molecule type" value="Genomic_DNA"/>
</dbReference>
<gene>
    <name evidence="1" type="ORF">SE17_43605</name>
</gene>
<evidence type="ECO:0000313" key="2">
    <source>
        <dbReference type="Proteomes" id="UP000050509"/>
    </source>
</evidence>
<dbReference type="GO" id="GO:0005975">
    <property type="term" value="P:carbohydrate metabolic process"/>
    <property type="evidence" value="ECO:0007669"/>
    <property type="project" value="InterPro"/>
</dbReference>
<keyword evidence="2" id="KW-1185">Reference proteome</keyword>
<dbReference type="SUPFAM" id="SSF48208">
    <property type="entry name" value="Six-hairpin glycosidases"/>
    <property type="match status" value="1"/>
</dbReference>
<evidence type="ECO:0000313" key="1">
    <source>
        <dbReference type="EMBL" id="KPV46130.1"/>
    </source>
</evidence>
<proteinExistence type="predicted"/>
<dbReference type="Gene3D" id="1.50.10.10">
    <property type="match status" value="1"/>
</dbReference>
<dbReference type="AlphaFoldDB" id="A0A0P9ER32"/>
<name>A0A0P9ER32_9CHLR</name>
<sequence>MFFEHAPAIWAEFPALVPGVLLVENVYPAADVAAQLAPLFGQARARLARSAEGDMPEQVAANLNHPDMLPVWNERWGTSACPLLWSHAAYLTLHTLLNRQ</sequence>
<dbReference type="InterPro" id="IPR008928">
    <property type="entry name" value="6-hairpin_glycosidase_sf"/>
</dbReference>
<protein>
    <submittedName>
        <fullName evidence="1">Uncharacterized protein</fullName>
    </submittedName>
</protein>